<proteinExistence type="predicted"/>
<reference evidence="2" key="2">
    <citation type="submission" date="2020-05" db="UniProtKB">
        <authorList>
            <consortium name="EnsemblMetazoa"/>
        </authorList>
    </citation>
    <scope>IDENTIFICATION</scope>
    <source>
        <strain evidence="2">IAEA</strain>
    </source>
</reference>
<protein>
    <submittedName>
        <fullName evidence="2">Uncharacterized protein</fullName>
    </submittedName>
</protein>
<accession>A0A1A9WMJ4</accession>
<dbReference type="EnsemblMetazoa" id="GBRI025112-RA">
    <property type="protein sequence ID" value="GBRI025112-PA"/>
    <property type="gene ID" value="GBRI025112"/>
</dbReference>
<keyword evidence="3" id="KW-1185">Reference proteome</keyword>
<reference evidence="3" key="1">
    <citation type="submission" date="2014-03" db="EMBL/GenBank/DDBJ databases">
        <authorList>
            <person name="Aksoy S."/>
            <person name="Warren W."/>
            <person name="Wilson R.K."/>
        </authorList>
    </citation>
    <scope>NUCLEOTIDE SEQUENCE [LARGE SCALE GENOMIC DNA]</scope>
    <source>
        <strain evidence="3">IAEA</strain>
    </source>
</reference>
<sequence length="64" mass="7473">MFGGENEDVGRQKEGRGKREDGRGKTEEGRGKNHTEIDFSYLEKKFHKTNRNRSSAFLNLLRIF</sequence>
<evidence type="ECO:0000313" key="3">
    <source>
        <dbReference type="Proteomes" id="UP000091820"/>
    </source>
</evidence>
<evidence type="ECO:0000313" key="2">
    <source>
        <dbReference type="EnsemblMetazoa" id="GBRI025112-PA"/>
    </source>
</evidence>
<evidence type="ECO:0000256" key="1">
    <source>
        <dbReference type="SAM" id="MobiDB-lite"/>
    </source>
</evidence>
<dbReference type="VEuPathDB" id="VectorBase:GBRI025112"/>
<organism evidence="2 3">
    <name type="scientific">Glossina brevipalpis</name>
    <dbReference type="NCBI Taxonomy" id="37001"/>
    <lineage>
        <taxon>Eukaryota</taxon>
        <taxon>Metazoa</taxon>
        <taxon>Ecdysozoa</taxon>
        <taxon>Arthropoda</taxon>
        <taxon>Hexapoda</taxon>
        <taxon>Insecta</taxon>
        <taxon>Pterygota</taxon>
        <taxon>Neoptera</taxon>
        <taxon>Endopterygota</taxon>
        <taxon>Diptera</taxon>
        <taxon>Brachycera</taxon>
        <taxon>Muscomorpha</taxon>
        <taxon>Hippoboscoidea</taxon>
        <taxon>Glossinidae</taxon>
        <taxon>Glossina</taxon>
    </lineage>
</organism>
<dbReference type="AlphaFoldDB" id="A0A1A9WMJ4"/>
<dbReference type="Proteomes" id="UP000091820">
    <property type="component" value="Unassembled WGS sequence"/>
</dbReference>
<name>A0A1A9WMJ4_9MUSC</name>
<feature type="compositionally biased region" description="Basic and acidic residues" evidence="1">
    <location>
        <begin position="8"/>
        <end position="38"/>
    </location>
</feature>
<feature type="region of interest" description="Disordered" evidence="1">
    <location>
        <begin position="1"/>
        <end position="38"/>
    </location>
</feature>